<comment type="caution">
    <text evidence="1">The sequence shown here is derived from an EMBL/GenBank/DDBJ whole genome shotgun (WGS) entry which is preliminary data.</text>
</comment>
<dbReference type="AlphaFoldDB" id="A0A3A6QJQ9"/>
<dbReference type="EMBL" id="QMDW01000078">
    <property type="protein sequence ID" value="RJX47118.1"/>
    <property type="molecule type" value="Genomic_DNA"/>
</dbReference>
<dbReference type="Pfam" id="PF23426">
    <property type="entry name" value="DUF7114"/>
    <property type="match status" value="1"/>
</dbReference>
<feature type="non-terminal residue" evidence="1">
    <location>
        <position position="79"/>
    </location>
</feature>
<sequence>MDETAHARAAFSEGIGDIVPEALRKRLEGVLESASMTPGTLTVVTATALDESVDLDTASRRGAGVQMSYEGLRLSRDLI</sequence>
<proteinExistence type="predicted"/>
<evidence type="ECO:0000313" key="2">
    <source>
        <dbReference type="Proteomes" id="UP000281564"/>
    </source>
</evidence>
<accession>A0A3A6QJQ9</accession>
<gene>
    <name evidence="1" type="ORF">DP106_15135</name>
</gene>
<evidence type="ECO:0000313" key="1">
    <source>
        <dbReference type="EMBL" id="RJX47118.1"/>
    </source>
</evidence>
<dbReference type="InterPro" id="IPR055538">
    <property type="entry name" value="DUF7114"/>
</dbReference>
<name>A0A3A6QJQ9_9EURY</name>
<organism evidence="1 2">
    <name type="scientific">Halonotius pteroides</name>
    <dbReference type="NCBI Taxonomy" id="268735"/>
    <lineage>
        <taxon>Archaea</taxon>
        <taxon>Methanobacteriati</taxon>
        <taxon>Methanobacteriota</taxon>
        <taxon>Stenosarchaea group</taxon>
        <taxon>Halobacteria</taxon>
        <taxon>Halobacteriales</taxon>
        <taxon>Haloferacaceae</taxon>
        <taxon>Halonotius</taxon>
    </lineage>
</organism>
<keyword evidence="2" id="KW-1185">Reference proteome</keyword>
<dbReference type="Proteomes" id="UP000281564">
    <property type="component" value="Unassembled WGS sequence"/>
</dbReference>
<reference evidence="1 2" key="1">
    <citation type="submission" date="2018-06" db="EMBL/GenBank/DDBJ databases">
        <title>Halonotius sp. F13-13 a new haloarchaeeon isolated from a solar saltern from Isla Cristina, Huelva, Spain.</title>
        <authorList>
            <person name="Duran-Viseras A."/>
            <person name="Sanchez-Porro C."/>
            <person name="Ventosa A."/>
        </authorList>
    </citation>
    <scope>NUCLEOTIDE SEQUENCE [LARGE SCALE GENOMIC DNA]</scope>
    <source>
        <strain evidence="1 2">CECT 7525</strain>
    </source>
</reference>
<protein>
    <submittedName>
        <fullName evidence="1">Uncharacterized protein</fullName>
    </submittedName>
</protein>